<organism evidence="3 4">
    <name type="scientific">Lachancea quebecensis</name>
    <dbReference type="NCBI Taxonomy" id="1654605"/>
    <lineage>
        <taxon>Eukaryota</taxon>
        <taxon>Fungi</taxon>
        <taxon>Dikarya</taxon>
        <taxon>Ascomycota</taxon>
        <taxon>Saccharomycotina</taxon>
        <taxon>Saccharomycetes</taxon>
        <taxon>Saccharomycetales</taxon>
        <taxon>Saccharomycetaceae</taxon>
        <taxon>Lachancea</taxon>
    </lineage>
</organism>
<protein>
    <submittedName>
        <fullName evidence="3">LAQU0S01e04214g1_1</fullName>
    </submittedName>
</protein>
<comment type="similarity">
    <text evidence="1">Belongs to the phosducin family.</text>
</comment>
<evidence type="ECO:0000259" key="2">
    <source>
        <dbReference type="Pfam" id="PF02114"/>
    </source>
</evidence>
<reference evidence="4" key="1">
    <citation type="submission" date="2015-10" db="EMBL/GenBank/DDBJ databases">
        <authorList>
            <person name="Devillers H."/>
        </authorList>
    </citation>
    <scope>NUCLEOTIDE SEQUENCE [LARGE SCALE GENOMIC DNA]</scope>
</reference>
<dbReference type="OrthoDB" id="45518at2759"/>
<dbReference type="SUPFAM" id="SSF52833">
    <property type="entry name" value="Thioredoxin-like"/>
    <property type="match status" value="1"/>
</dbReference>
<dbReference type="InterPro" id="IPR024253">
    <property type="entry name" value="Phosducin_thioredoxin-like_dom"/>
</dbReference>
<sequence>MQNEPLVKVDVDETEDTEWNDILRQHGVIPQRPPSPTAQLEEALEEALAKQHENRLEGLDFSDLEELENEEDEEFLDIYRRKRMAEIQKLQAKSKFGQVFHINKPEYNKEITECSMGSKENEDDGVYVFVHMSLESKMQSRILSSLFGQAAKKFPQIKFVDIPANRAIENYPENNCPTLIVYYRGQVLKNLVTLLELGGNDTNITDLENLMVKVGAVDEKDERLAINADDDEAREERANRYTRKGIKSGITGKFNLGVGRDSDDDDFFD</sequence>
<keyword evidence="4" id="KW-1185">Reference proteome</keyword>
<dbReference type="CDD" id="cd02988">
    <property type="entry name" value="Phd_like_VIAF"/>
    <property type="match status" value="1"/>
</dbReference>
<name>A0A0P1KLW0_9SACH</name>
<accession>A0A0P1KLW0</accession>
<dbReference type="GO" id="GO:0005737">
    <property type="term" value="C:cytoplasm"/>
    <property type="evidence" value="ECO:0007669"/>
    <property type="project" value="TreeGrafter"/>
</dbReference>
<dbReference type="FunFam" id="3.40.30.10:FF:000365">
    <property type="entry name" value="Phosducin-like protein 2"/>
    <property type="match status" value="1"/>
</dbReference>
<dbReference type="AlphaFoldDB" id="A0A0P1KLW0"/>
<proteinExistence type="inferred from homology"/>
<dbReference type="Proteomes" id="UP000236544">
    <property type="component" value="Unassembled WGS sequence"/>
</dbReference>
<evidence type="ECO:0000313" key="3">
    <source>
        <dbReference type="EMBL" id="CUS20330.1"/>
    </source>
</evidence>
<feature type="domain" description="Phosducin" evidence="2">
    <location>
        <begin position="36"/>
        <end position="222"/>
    </location>
</feature>
<dbReference type="InterPro" id="IPR051498">
    <property type="entry name" value="Phosducin-like_chap/apop_reg"/>
</dbReference>
<dbReference type="PANTHER" id="PTHR45809:SF3">
    <property type="entry name" value="VIRAL IAP-ASSOCIATED FACTOR HOMOLOG"/>
    <property type="match status" value="1"/>
</dbReference>
<gene>
    <name evidence="3" type="ORF">LAQU0_S01e04214g</name>
</gene>
<dbReference type="PANTHER" id="PTHR45809">
    <property type="entry name" value="VIRAL IAP-ASSOCIATED FACTOR HOMOLOG"/>
    <property type="match status" value="1"/>
</dbReference>
<evidence type="ECO:0000313" key="4">
    <source>
        <dbReference type="Proteomes" id="UP000236544"/>
    </source>
</evidence>
<dbReference type="Gene3D" id="3.40.30.10">
    <property type="entry name" value="Glutaredoxin"/>
    <property type="match status" value="1"/>
</dbReference>
<dbReference type="Pfam" id="PF02114">
    <property type="entry name" value="Phosducin"/>
    <property type="match status" value="1"/>
</dbReference>
<dbReference type="GO" id="GO:0006457">
    <property type="term" value="P:protein folding"/>
    <property type="evidence" value="ECO:0007669"/>
    <property type="project" value="TreeGrafter"/>
</dbReference>
<dbReference type="EMBL" id="LN890560">
    <property type="protein sequence ID" value="CUS20330.1"/>
    <property type="molecule type" value="Genomic_DNA"/>
</dbReference>
<evidence type="ECO:0000256" key="1">
    <source>
        <dbReference type="ARBA" id="ARBA00009686"/>
    </source>
</evidence>
<dbReference type="InterPro" id="IPR036249">
    <property type="entry name" value="Thioredoxin-like_sf"/>
</dbReference>